<organism evidence="2 3">
    <name type="scientific">Psychrosphaera algicola</name>
    <dbReference type="NCBI Taxonomy" id="3023714"/>
    <lineage>
        <taxon>Bacteria</taxon>
        <taxon>Pseudomonadati</taxon>
        <taxon>Pseudomonadota</taxon>
        <taxon>Gammaproteobacteria</taxon>
        <taxon>Alteromonadales</taxon>
        <taxon>Pseudoalteromonadaceae</taxon>
        <taxon>Psychrosphaera</taxon>
    </lineage>
</organism>
<dbReference type="Pfam" id="PF05940">
    <property type="entry name" value="NnrS"/>
    <property type="match status" value="1"/>
</dbReference>
<dbReference type="InterPro" id="IPR010266">
    <property type="entry name" value="NnrS"/>
</dbReference>
<feature type="transmembrane region" description="Helical" evidence="1">
    <location>
        <begin position="53"/>
        <end position="73"/>
    </location>
</feature>
<feature type="transmembrane region" description="Helical" evidence="1">
    <location>
        <begin position="85"/>
        <end position="106"/>
    </location>
</feature>
<feature type="transmembrane region" description="Helical" evidence="1">
    <location>
        <begin position="211"/>
        <end position="231"/>
    </location>
</feature>
<dbReference type="Proteomes" id="UP001528411">
    <property type="component" value="Unassembled WGS sequence"/>
</dbReference>
<proteinExistence type="predicted"/>
<comment type="caution">
    <text evidence="2">The sequence shown here is derived from an EMBL/GenBank/DDBJ whole genome shotgun (WGS) entry which is preliminary data.</text>
</comment>
<accession>A0ABT5F996</accession>
<feature type="transmembrane region" description="Helical" evidence="1">
    <location>
        <begin position="152"/>
        <end position="172"/>
    </location>
</feature>
<evidence type="ECO:0000313" key="2">
    <source>
        <dbReference type="EMBL" id="MDC2887634.1"/>
    </source>
</evidence>
<feature type="transmembrane region" description="Helical" evidence="1">
    <location>
        <begin position="243"/>
        <end position="265"/>
    </location>
</feature>
<keyword evidence="1" id="KW-0812">Transmembrane</keyword>
<evidence type="ECO:0000256" key="1">
    <source>
        <dbReference type="SAM" id="Phobius"/>
    </source>
</evidence>
<keyword evidence="1" id="KW-1133">Transmembrane helix</keyword>
<keyword evidence="3" id="KW-1185">Reference proteome</keyword>
<evidence type="ECO:0000313" key="3">
    <source>
        <dbReference type="Proteomes" id="UP001528411"/>
    </source>
</evidence>
<feature type="transmembrane region" description="Helical" evidence="1">
    <location>
        <begin position="304"/>
        <end position="326"/>
    </location>
</feature>
<keyword evidence="1" id="KW-0472">Membrane</keyword>
<sequence>MLFGFVAAIIVGFLLTAVQNWTGLRATHGKPLAALVTLWLAGRILILTNISPFPWLTALVDISFLVVSAVFMGQLVFKVKQYRNMIFLPVLLLLVIGNSLTHLSVLNQNPAFYIWGAHSTVMTITLIITIIAGRVLPMFTANGTQTEKVPNLANLETAVIGSTLFLALLYLTNLSSTLPNMVTALVFVFAACSHAIRAMRWRPQVTLGTPLVWSLHLSYWFIPVSFGLFALHKAGVNITASTALHGLTAGAISSIILAMVARISLGHTGRTLTPHWVMKYAFMLIVFAAISRICAQHLQANISINIYLIAAGCWILAYLSYVIFYWKILTSPRPDGRPG</sequence>
<protein>
    <submittedName>
        <fullName evidence="2">NnrS family protein</fullName>
    </submittedName>
</protein>
<reference evidence="2 3" key="1">
    <citation type="submission" date="2023-01" db="EMBL/GenBank/DDBJ databases">
        <title>Psychrosphaera sp. nov., isolated from marine algae.</title>
        <authorList>
            <person name="Bayburt H."/>
            <person name="Choi B.J."/>
            <person name="Kim J.M."/>
            <person name="Choi D.G."/>
            <person name="Jeon C.O."/>
        </authorList>
    </citation>
    <scope>NUCLEOTIDE SEQUENCE [LARGE SCALE GENOMIC DNA]</scope>
    <source>
        <strain evidence="2 3">G1-22</strain>
    </source>
</reference>
<dbReference type="EMBL" id="JAQOMS010000002">
    <property type="protein sequence ID" value="MDC2887634.1"/>
    <property type="molecule type" value="Genomic_DNA"/>
</dbReference>
<feature type="transmembrane region" description="Helical" evidence="1">
    <location>
        <begin position="277"/>
        <end position="298"/>
    </location>
</feature>
<feature type="transmembrane region" description="Helical" evidence="1">
    <location>
        <begin position="112"/>
        <end position="132"/>
    </location>
</feature>
<name>A0ABT5F996_9GAMM</name>
<gene>
    <name evidence="2" type="ORF">PN838_00700</name>
</gene>